<name>A0A2U1SRZ0_METSR</name>
<feature type="domain" description="STAS" evidence="1">
    <location>
        <begin position="1"/>
        <end position="80"/>
    </location>
</feature>
<dbReference type="PROSITE" id="PS50801">
    <property type="entry name" value="STAS"/>
    <property type="match status" value="1"/>
</dbReference>
<dbReference type="SUPFAM" id="SSF52091">
    <property type="entry name" value="SpoIIaa-like"/>
    <property type="match status" value="1"/>
</dbReference>
<dbReference type="Pfam" id="PF13466">
    <property type="entry name" value="STAS_2"/>
    <property type="match status" value="1"/>
</dbReference>
<evidence type="ECO:0000313" key="2">
    <source>
        <dbReference type="EMBL" id="PWB94360.1"/>
    </source>
</evidence>
<organism evidence="2 3">
    <name type="scientific">Methylosinus sporium</name>
    <dbReference type="NCBI Taxonomy" id="428"/>
    <lineage>
        <taxon>Bacteria</taxon>
        <taxon>Pseudomonadati</taxon>
        <taxon>Pseudomonadota</taxon>
        <taxon>Alphaproteobacteria</taxon>
        <taxon>Hyphomicrobiales</taxon>
        <taxon>Methylocystaceae</taxon>
        <taxon>Methylosinus</taxon>
    </lineage>
</organism>
<evidence type="ECO:0000259" key="1">
    <source>
        <dbReference type="PROSITE" id="PS50801"/>
    </source>
</evidence>
<dbReference type="InterPro" id="IPR036513">
    <property type="entry name" value="STAS_dom_sf"/>
</dbReference>
<dbReference type="Proteomes" id="UP000245137">
    <property type="component" value="Unassembled WGS sequence"/>
</dbReference>
<evidence type="ECO:0000313" key="3">
    <source>
        <dbReference type="Proteomes" id="UP000245137"/>
    </source>
</evidence>
<accession>A0A2U1SRZ0</accession>
<sequence>MITVRLPEILDIRAASPLAAELLHARGNPLTIDASDVAKVGTQCIQVLLSAHATWTADGLPLNVAHPSETLLDALETLGIPFTKISEQESAK</sequence>
<dbReference type="EMBL" id="PUIV01000009">
    <property type="protein sequence ID" value="PWB94360.1"/>
    <property type="molecule type" value="Genomic_DNA"/>
</dbReference>
<protein>
    <recommendedName>
        <fullName evidence="1">STAS domain-containing protein</fullName>
    </recommendedName>
</protein>
<dbReference type="InterPro" id="IPR058548">
    <property type="entry name" value="MlaB-like_STAS"/>
</dbReference>
<keyword evidence="3" id="KW-1185">Reference proteome</keyword>
<comment type="caution">
    <text evidence="2">The sequence shown here is derived from an EMBL/GenBank/DDBJ whole genome shotgun (WGS) entry which is preliminary data.</text>
</comment>
<gene>
    <name evidence="2" type="ORF">C5689_08550</name>
</gene>
<dbReference type="Gene3D" id="3.30.750.24">
    <property type="entry name" value="STAS domain"/>
    <property type="match status" value="1"/>
</dbReference>
<proteinExistence type="predicted"/>
<dbReference type="RefSeq" id="WP_108916852.1">
    <property type="nucleotide sequence ID" value="NZ_BGJY01000003.1"/>
</dbReference>
<dbReference type="OrthoDB" id="7280289at2"/>
<dbReference type="InterPro" id="IPR002645">
    <property type="entry name" value="STAS_dom"/>
</dbReference>
<dbReference type="AlphaFoldDB" id="A0A2U1SRZ0"/>
<reference evidence="2 3" key="1">
    <citation type="journal article" date="2018" name="Appl. Microbiol. Biotechnol.">
        <title>Co-cultivation of the strictly anaerobic methanogen Methanosarcina barkeri with aerobic methanotrophs in an oxygen-limited membrane bioreactor.</title>
        <authorList>
            <person name="In 't Zandt M.H."/>
            <person name="van den Bosch T.J.M."/>
            <person name="Rijkers R."/>
            <person name="van Kessel M.A.H.J."/>
            <person name="Jetten M.S.M."/>
            <person name="Welte C.U."/>
        </authorList>
    </citation>
    <scope>NUCLEOTIDE SEQUENCE [LARGE SCALE GENOMIC DNA]</scope>
    <source>
        <strain evidence="2 3">DSM 17706</strain>
    </source>
</reference>